<evidence type="ECO:0000256" key="4">
    <source>
        <dbReference type="SAM" id="MobiDB-lite"/>
    </source>
</evidence>
<dbReference type="GO" id="GO:0009396">
    <property type="term" value="P:folic acid-containing compound biosynthetic process"/>
    <property type="evidence" value="ECO:0007669"/>
    <property type="project" value="TreeGrafter"/>
</dbReference>
<evidence type="ECO:0000256" key="3">
    <source>
        <dbReference type="ARBA" id="ARBA00022840"/>
    </source>
</evidence>
<dbReference type="GO" id="GO:0035999">
    <property type="term" value="P:tetrahydrofolate interconversion"/>
    <property type="evidence" value="ECO:0007669"/>
    <property type="project" value="TreeGrafter"/>
</dbReference>
<dbReference type="EMBL" id="MLJW01000943">
    <property type="protein sequence ID" value="OIQ81296.1"/>
    <property type="molecule type" value="Genomic_DNA"/>
</dbReference>
<name>A0A1J5QD10_9ZZZZ</name>
<feature type="region of interest" description="Disordered" evidence="4">
    <location>
        <begin position="106"/>
        <end position="128"/>
    </location>
</feature>
<dbReference type="Pfam" id="PF01812">
    <property type="entry name" value="5-FTHF_cyc-lig"/>
    <property type="match status" value="1"/>
</dbReference>
<dbReference type="PIRSF" id="PIRSF006806">
    <property type="entry name" value="FTHF_cligase"/>
    <property type="match status" value="1"/>
</dbReference>
<dbReference type="GO" id="GO:0005524">
    <property type="term" value="F:ATP binding"/>
    <property type="evidence" value="ECO:0007669"/>
    <property type="project" value="UniProtKB-KW"/>
</dbReference>
<dbReference type="PANTHER" id="PTHR23407:SF1">
    <property type="entry name" value="5-FORMYLTETRAHYDROFOLATE CYCLO-LIGASE"/>
    <property type="match status" value="1"/>
</dbReference>
<evidence type="ECO:0000313" key="5">
    <source>
        <dbReference type="EMBL" id="OIQ81296.1"/>
    </source>
</evidence>
<accession>A0A1J5QD10</accession>
<evidence type="ECO:0000256" key="2">
    <source>
        <dbReference type="ARBA" id="ARBA00022741"/>
    </source>
</evidence>
<dbReference type="GO" id="GO:0030272">
    <property type="term" value="F:5-formyltetrahydrofolate cyclo-ligase activity"/>
    <property type="evidence" value="ECO:0007669"/>
    <property type="project" value="TreeGrafter"/>
</dbReference>
<comment type="caution">
    <text evidence="5">The sequence shown here is derived from an EMBL/GenBank/DDBJ whole genome shotgun (WGS) entry which is preliminary data.</text>
</comment>
<dbReference type="NCBIfam" id="TIGR02727">
    <property type="entry name" value="MTHFS_bact"/>
    <property type="match status" value="1"/>
</dbReference>
<feature type="region of interest" description="Disordered" evidence="4">
    <location>
        <begin position="187"/>
        <end position="216"/>
    </location>
</feature>
<keyword evidence="3" id="KW-0067">ATP-binding</keyword>
<dbReference type="SUPFAM" id="SSF100950">
    <property type="entry name" value="NagB/RpiA/CoA transferase-like"/>
    <property type="match status" value="1"/>
</dbReference>
<gene>
    <name evidence="5" type="ORF">GALL_369370</name>
</gene>
<dbReference type="Gene3D" id="3.40.50.10420">
    <property type="entry name" value="NagB/RpiA/CoA transferase-like"/>
    <property type="match status" value="1"/>
</dbReference>
<dbReference type="PANTHER" id="PTHR23407">
    <property type="entry name" value="ATPASE INHIBITOR/5-FORMYLTETRAHYDROFOLATE CYCLO-LIGASE"/>
    <property type="match status" value="1"/>
</dbReference>
<protein>
    <submittedName>
        <fullName evidence="5">5-formyltetrahydrofolate cyclo-ligase family protein</fullName>
    </submittedName>
</protein>
<dbReference type="InterPro" id="IPR024185">
    <property type="entry name" value="FTHF_cligase-like_sf"/>
</dbReference>
<feature type="compositionally biased region" description="Basic and acidic residues" evidence="4">
    <location>
        <begin position="189"/>
        <end position="199"/>
    </location>
</feature>
<dbReference type="InterPro" id="IPR037171">
    <property type="entry name" value="NagB/RpiA_transferase-like"/>
</dbReference>
<keyword evidence="2" id="KW-0547">Nucleotide-binding</keyword>
<reference evidence="5" key="1">
    <citation type="submission" date="2016-10" db="EMBL/GenBank/DDBJ databases">
        <title>Sequence of Gallionella enrichment culture.</title>
        <authorList>
            <person name="Poehlein A."/>
            <person name="Muehling M."/>
            <person name="Daniel R."/>
        </authorList>
    </citation>
    <scope>NUCLEOTIDE SEQUENCE</scope>
</reference>
<dbReference type="AlphaFoldDB" id="A0A1J5QD10"/>
<organism evidence="5">
    <name type="scientific">mine drainage metagenome</name>
    <dbReference type="NCBI Taxonomy" id="410659"/>
    <lineage>
        <taxon>unclassified sequences</taxon>
        <taxon>metagenomes</taxon>
        <taxon>ecological metagenomes</taxon>
    </lineage>
</organism>
<feature type="region of interest" description="Disordered" evidence="4">
    <location>
        <begin position="1"/>
        <end position="21"/>
    </location>
</feature>
<evidence type="ECO:0000256" key="1">
    <source>
        <dbReference type="ARBA" id="ARBA00010638"/>
    </source>
</evidence>
<dbReference type="InterPro" id="IPR002698">
    <property type="entry name" value="FTHF_cligase"/>
</dbReference>
<sequence>MPADVQPYPSPVDVQDPEDAKDWLRQGIRSTRADRSARRREQAADALADVLETIPEVQQARCASVYVARVNEPGTSPILERMAARGVRVLLPVLGSGLQRDWAEYAGADDLQQRSPGRPPEPGGERLGPEALADADVIIVPALAVDTSGARLGQGGGWYDRALEHARDDVLVIALTFPEEVYEAGTRPLPHEPHDRHVDAVATPEGWQRLRRRDAA</sequence>
<keyword evidence="5" id="KW-0436">Ligase</keyword>
<comment type="similarity">
    <text evidence="1">Belongs to the 5-formyltetrahydrofolate cyclo-ligase family.</text>
</comment>
<proteinExistence type="inferred from homology"/>